<accession>A0ACB6SAX2</accession>
<reference evidence="1" key="1">
    <citation type="journal article" date="2020" name="Stud. Mycol.">
        <title>101 Dothideomycetes genomes: a test case for predicting lifestyles and emergence of pathogens.</title>
        <authorList>
            <person name="Haridas S."/>
            <person name="Albert R."/>
            <person name="Binder M."/>
            <person name="Bloem J."/>
            <person name="Labutti K."/>
            <person name="Salamov A."/>
            <person name="Andreopoulos B."/>
            <person name="Baker S."/>
            <person name="Barry K."/>
            <person name="Bills G."/>
            <person name="Bluhm B."/>
            <person name="Cannon C."/>
            <person name="Castanera R."/>
            <person name="Culley D."/>
            <person name="Daum C."/>
            <person name="Ezra D."/>
            <person name="Gonzalez J."/>
            <person name="Henrissat B."/>
            <person name="Kuo A."/>
            <person name="Liang C."/>
            <person name="Lipzen A."/>
            <person name="Lutzoni F."/>
            <person name="Magnuson J."/>
            <person name="Mondo S."/>
            <person name="Nolan M."/>
            <person name="Ohm R."/>
            <person name="Pangilinan J."/>
            <person name="Park H.-J."/>
            <person name="Ramirez L."/>
            <person name="Alfaro M."/>
            <person name="Sun H."/>
            <person name="Tritt A."/>
            <person name="Yoshinaga Y."/>
            <person name="Zwiers L.-H."/>
            <person name="Turgeon B."/>
            <person name="Goodwin S."/>
            <person name="Spatafora J."/>
            <person name="Crous P."/>
            <person name="Grigoriev I."/>
        </authorList>
    </citation>
    <scope>NUCLEOTIDE SEQUENCE</scope>
    <source>
        <strain evidence="1">CBS 525.71</strain>
    </source>
</reference>
<gene>
    <name evidence="1" type="ORF">BU25DRAFT_484597</name>
</gene>
<evidence type="ECO:0000313" key="2">
    <source>
        <dbReference type="Proteomes" id="UP000799754"/>
    </source>
</evidence>
<dbReference type="EMBL" id="MU006707">
    <property type="protein sequence ID" value="KAF2630464.1"/>
    <property type="molecule type" value="Genomic_DNA"/>
</dbReference>
<comment type="caution">
    <text evidence="1">The sequence shown here is derived from an EMBL/GenBank/DDBJ whole genome shotgun (WGS) entry which is preliminary data.</text>
</comment>
<sequence>MLPPSLTPTTNVAYYSVHRGPVFGSDGEFHHFMRQCDPIHTRNGYWRFSTYDDDRRAYKCGLSTPEAVLIAQDIRDGVYDDIILRWVPGELDVCNKPSVGTAAAHLETIYNERRILGKPLSFRGRVPLYPISTDQRLINYRLTRYGIQKGVSPDKTLTSPNHTAPTTSTPVTNARSSPNRVPATVSTTASSLSSPQAKSRLVSPIRSAPTSVAVPRNITPIRSNPLVPIMHYTTTGVHLGSTEDLQASQLTQHDHRKASPISPRLHGRMPPNSTSTSGITHGSFPSPAAKPGGVKKHNLSDDNENACYMHGSNGIVDDSIGDISVLLCTNLTPSELFEIQSATLPCMDCGLVVIHASHCWINEAALILKPTEELTAFRLRELVENVERFDPGPWTTHVGLPQQLVEDDSKTQVQGMTKIIRNLDATTKDPELQVFDDQFTVLLRALKSPGNVQIIKGAHSVSGIGLDDYEMPDAW</sequence>
<keyword evidence="2" id="KW-1185">Reference proteome</keyword>
<proteinExistence type="predicted"/>
<evidence type="ECO:0000313" key="1">
    <source>
        <dbReference type="EMBL" id="KAF2630464.1"/>
    </source>
</evidence>
<organism evidence="1 2">
    <name type="scientific">Macroventuria anomochaeta</name>
    <dbReference type="NCBI Taxonomy" id="301207"/>
    <lineage>
        <taxon>Eukaryota</taxon>
        <taxon>Fungi</taxon>
        <taxon>Dikarya</taxon>
        <taxon>Ascomycota</taxon>
        <taxon>Pezizomycotina</taxon>
        <taxon>Dothideomycetes</taxon>
        <taxon>Pleosporomycetidae</taxon>
        <taxon>Pleosporales</taxon>
        <taxon>Pleosporineae</taxon>
        <taxon>Didymellaceae</taxon>
        <taxon>Macroventuria</taxon>
    </lineage>
</organism>
<name>A0ACB6SAX2_9PLEO</name>
<dbReference type="Proteomes" id="UP000799754">
    <property type="component" value="Unassembled WGS sequence"/>
</dbReference>
<protein>
    <submittedName>
        <fullName evidence="1">Uncharacterized protein</fullName>
    </submittedName>
</protein>